<dbReference type="Pfam" id="PF02018">
    <property type="entry name" value="CBM_4_9"/>
    <property type="match status" value="1"/>
</dbReference>
<dbReference type="Proteomes" id="UP000597444">
    <property type="component" value="Unassembled WGS sequence"/>
</dbReference>
<protein>
    <recommendedName>
        <fullName evidence="4">GH16 domain-containing protein</fullName>
    </recommendedName>
</protein>
<gene>
    <name evidence="5" type="ORF">KSF_092590</name>
</gene>
<name>A0A8J3J077_9CHLR</name>
<reference evidence="5" key="1">
    <citation type="submission" date="2020-10" db="EMBL/GenBank/DDBJ databases">
        <title>Taxonomic study of unclassified bacteria belonging to the class Ktedonobacteria.</title>
        <authorList>
            <person name="Yabe S."/>
            <person name="Wang C.M."/>
            <person name="Zheng Y."/>
            <person name="Sakai Y."/>
            <person name="Cavaletti L."/>
            <person name="Monciardini P."/>
            <person name="Donadio S."/>
        </authorList>
    </citation>
    <scope>NUCLEOTIDE SEQUENCE</scope>
    <source>
        <strain evidence="5">ID150040</strain>
    </source>
</reference>
<feature type="compositionally biased region" description="Pro residues" evidence="2">
    <location>
        <begin position="301"/>
        <end position="310"/>
    </location>
</feature>
<accession>A0A8J3J077</accession>
<dbReference type="AlphaFoldDB" id="A0A8J3J077"/>
<dbReference type="PROSITE" id="PS51762">
    <property type="entry name" value="GH16_2"/>
    <property type="match status" value="1"/>
</dbReference>
<dbReference type="GO" id="GO:0004553">
    <property type="term" value="F:hydrolase activity, hydrolyzing O-glycosyl compounds"/>
    <property type="evidence" value="ECO:0007669"/>
    <property type="project" value="InterPro"/>
</dbReference>
<keyword evidence="3" id="KW-1133">Transmembrane helix</keyword>
<dbReference type="InterPro" id="IPR000757">
    <property type="entry name" value="Beta-glucanase-like"/>
</dbReference>
<evidence type="ECO:0000256" key="3">
    <source>
        <dbReference type="SAM" id="Phobius"/>
    </source>
</evidence>
<keyword evidence="6" id="KW-1185">Reference proteome</keyword>
<evidence type="ECO:0000313" key="5">
    <source>
        <dbReference type="EMBL" id="GHO99211.1"/>
    </source>
</evidence>
<dbReference type="InterPro" id="IPR013320">
    <property type="entry name" value="ConA-like_dom_sf"/>
</dbReference>
<dbReference type="Gene3D" id="2.60.120.260">
    <property type="entry name" value="Galactose-binding domain-like"/>
    <property type="match status" value="1"/>
</dbReference>
<dbReference type="CDD" id="cd00413">
    <property type="entry name" value="Glyco_hydrolase_16"/>
    <property type="match status" value="1"/>
</dbReference>
<keyword evidence="3" id="KW-0472">Membrane</keyword>
<dbReference type="Gene3D" id="2.60.120.200">
    <property type="match status" value="1"/>
</dbReference>
<keyword evidence="1" id="KW-0378">Hydrolase</keyword>
<dbReference type="SUPFAM" id="SSF49785">
    <property type="entry name" value="Galactose-binding domain-like"/>
    <property type="match status" value="1"/>
</dbReference>
<evidence type="ECO:0000259" key="4">
    <source>
        <dbReference type="PROSITE" id="PS51762"/>
    </source>
</evidence>
<feature type="domain" description="GH16" evidence="4">
    <location>
        <begin position="32"/>
        <end position="286"/>
    </location>
</feature>
<dbReference type="SUPFAM" id="SSF49899">
    <property type="entry name" value="Concanavalin A-like lectins/glucanases"/>
    <property type="match status" value="1"/>
</dbReference>
<organism evidence="5 6">
    <name type="scientific">Reticulibacter mediterranei</name>
    <dbReference type="NCBI Taxonomy" id="2778369"/>
    <lineage>
        <taxon>Bacteria</taxon>
        <taxon>Bacillati</taxon>
        <taxon>Chloroflexota</taxon>
        <taxon>Ktedonobacteria</taxon>
        <taxon>Ktedonobacterales</taxon>
        <taxon>Reticulibacteraceae</taxon>
        <taxon>Reticulibacter</taxon>
    </lineage>
</organism>
<keyword evidence="3" id="KW-0812">Transmembrane</keyword>
<dbReference type="InterPro" id="IPR008979">
    <property type="entry name" value="Galactose-bd-like_sf"/>
</dbReference>
<dbReference type="InterPro" id="IPR003305">
    <property type="entry name" value="CenC_carb-bd"/>
</dbReference>
<dbReference type="GO" id="GO:0005975">
    <property type="term" value="P:carbohydrate metabolic process"/>
    <property type="evidence" value="ECO:0007669"/>
    <property type="project" value="InterPro"/>
</dbReference>
<evidence type="ECO:0000256" key="2">
    <source>
        <dbReference type="SAM" id="MobiDB-lite"/>
    </source>
</evidence>
<sequence length="474" mass="51582">MEAKPVGRKQRSIIFMSGIVCLLLVVAAGGYAAFKNSPQPSHAATGAWIENFDGNSLNSNFWNISNERYGMGAIDNEHQGYFQSKNVSVSGGYLTIALTQEKGQVGSNANGIISRGGEIESKTPYGYGTYEWRMRTSSTVASPTDMGGKVVSGQISSGFTYTNNSESELDFEVEGQYPRTAEMTTWHNTHPQTDATEHDQVENDAQIEKMANEFKTYKVVWSANEVTYYINDKQVAHHTSHVPSVAASVMINHWGTDSEEFGGLATVGTTRYLLVDWVSYTPPGAPTPTPTPGTTATTAPTPTPVPPTATPTPAQSTPTPAPTTPNLIQGGSFENTSTLAPWYFTANYPATGNATIDRTTYSSGHASARINVTRADSFNSWNVQFGQSDVAFQKGHTYTITFAAKASANRTGQLDIQLDARPWTEYLKQNFTLSTNWQQYSYTFTPSANITNAEVNFNLGQSKGTVWIDNVAIH</sequence>
<dbReference type="RefSeq" id="WP_220209861.1">
    <property type="nucleotide sequence ID" value="NZ_BNJK01000002.1"/>
</dbReference>
<evidence type="ECO:0000256" key="1">
    <source>
        <dbReference type="ARBA" id="ARBA00022801"/>
    </source>
</evidence>
<proteinExistence type="predicted"/>
<comment type="caution">
    <text evidence="5">The sequence shown here is derived from an EMBL/GenBank/DDBJ whole genome shotgun (WGS) entry which is preliminary data.</text>
</comment>
<evidence type="ECO:0000313" key="6">
    <source>
        <dbReference type="Proteomes" id="UP000597444"/>
    </source>
</evidence>
<dbReference type="Pfam" id="PF00722">
    <property type="entry name" value="Glyco_hydro_16"/>
    <property type="match status" value="1"/>
</dbReference>
<feature type="region of interest" description="Disordered" evidence="2">
    <location>
        <begin position="284"/>
        <end position="321"/>
    </location>
</feature>
<dbReference type="EMBL" id="BNJK01000002">
    <property type="protein sequence ID" value="GHO99211.1"/>
    <property type="molecule type" value="Genomic_DNA"/>
</dbReference>
<feature type="transmembrane region" description="Helical" evidence="3">
    <location>
        <begin position="12"/>
        <end position="34"/>
    </location>
</feature>